<sequence length="49" mass="5320">MLFRDSLFLASSAAVPTSEAIESPESQKALADVRQVALSWLEQAARWAA</sequence>
<keyword evidence="2" id="KW-1185">Reference proteome</keyword>
<dbReference type="WBParaSite" id="TTAC_0001158401-mRNA-1">
    <property type="protein sequence ID" value="TTAC_0001158401-mRNA-1"/>
    <property type="gene ID" value="TTAC_0001158401"/>
</dbReference>
<evidence type="ECO:0000313" key="1">
    <source>
        <dbReference type="EMBL" id="VDM37057.1"/>
    </source>
</evidence>
<gene>
    <name evidence="1" type="ORF">TTAC_LOCUS11567</name>
</gene>
<accession>A0A0R3XDF7</accession>
<dbReference type="EMBL" id="UYWX01025090">
    <property type="protein sequence ID" value="VDM37057.1"/>
    <property type="molecule type" value="Genomic_DNA"/>
</dbReference>
<dbReference type="Proteomes" id="UP000274429">
    <property type="component" value="Unassembled WGS sequence"/>
</dbReference>
<evidence type="ECO:0000313" key="2">
    <source>
        <dbReference type="Proteomes" id="UP000274429"/>
    </source>
</evidence>
<reference evidence="3" key="1">
    <citation type="submission" date="2017-02" db="UniProtKB">
        <authorList>
            <consortium name="WormBaseParasite"/>
        </authorList>
    </citation>
    <scope>IDENTIFICATION</scope>
</reference>
<reference evidence="1 2" key="2">
    <citation type="submission" date="2018-11" db="EMBL/GenBank/DDBJ databases">
        <authorList>
            <consortium name="Pathogen Informatics"/>
        </authorList>
    </citation>
    <scope>NUCLEOTIDE SEQUENCE [LARGE SCALE GENOMIC DNA]</scope>
</reference>
<name>A0A0R3XDF7_HYDTA</name>
<evidence type="ECO:0000313" key="3">
    <source>
        <dbReference type="WBParaSite" id="TTAC_0001158401-mRNA-1"/>
    </source>
</evidence>
<organism evidence="3">
    <name type="scientific">Hydatigena taeniaeformis</name>
    <name type="common">Feline tapeworm</name>
    <name type="synonym">Taenia taeniaeformis</name>
    <dbReference type="NCBI Taxonomy" id="6205"/>
    <lineage>
        <taxon>Eukaryota</taxon>
        <taxon>Metazoa</taxon>
        <taxon>Spiralia</taxon>
        <taxon>Lophotrochozoa</taxon>
        <taxon>Platyhelminthes</taxon>
        <taxon>Cestoda</taxon>
        <taxon>Eucestoda</taxon>
        <taxon>Cyclophyllidea</taxon>
        <taxon>Taeniidae</taxon>
        <taxon>Hydatigera</taxon>
    </lineage>
</organism>
<protein>
    <submittedName>
        <fullName evidence="3">MICOS complex subunit MIC60</fullName>
    </submittedName>
</protein>
<dbReference type="AlphaFoldDB" id="A0A0R3XDF7"/>
<proteinExistence type="predicted"/>